<dbReference type="InterPro" id="IPR003859">
    <property type="entry name" value="Galactosyl_T"/>
</dbReference>
<dbReference type="Proteomes" id="UP000597762">
    <property type="component" value="Unassembled WGS sequence"/>
</dbReference>
<reference evidence="13" key="1">
    <citation type="submission" date="2021-01" db="EMBL/GenBank/DDBJ databases">
        <authorList>
            <person name="Li R."/>
            <person name="Bekaert M."/>
        </authorList>
    </citation>
    <scope>NUCLEOTIDE SEQUENCE</scope>
    <source>
        <strain evidence="13">Farmed</strain>
    </source>
</reference>
<evidence type="ECO:0000256" key="3">
    <source>
        <dbReference type="ARBA" id="ARBA00005735"/>
    </source>
</evidence>
<dbReference type="GO" id="GO:0005975">
    <property type="term" value="P:carbohydrate metabolic process"/>
    <property type="evidence" value="ECO:0007669"/>
    <property type="project" value="InterPro"/>
</dbReference>
<evidence type="ECO:0000256" key="6">
    <source>
        <dbReference type="ARBA" id="ARBA00022692"/>
    </source>
</evidence>
<dbReference type="GO" id="GO:0003945">
    <property type="term" value="F:N-acetyllactosamine synthase activity"/>
    <property type="evidence" value="ECO:0007669"/>
    <property type="project" value="UniProtKB-EC"/>
</dbReference>
<keyword evidence="6" id="KW-0812">Transmembrane</keyword>
<dbReference type="GO" id="GO:0033842">
    <property type="term" value="F:N-acetyl-beta-glucosaminyl-derivative 4-beta-N-acetylgalactosaminyltransferase activity"/>
    <property type="evidence" value="ECO:0007669"/>
    <property type="project" value="TreeGrafter"/>
</dbReference>
<keyword evidence="14" id="KW-1185">Reference proteome</keyword>
<protein>
    <submittedName>
        <fullName evidence="13">B4GALT3</fullName>
        <ecNumber evidence="13">2.4.1.-</ecNumber>
        <ecNumber evidence="13">2.4.1.38</ecNumber>
        <ecNumber evidence="13">2.4.1.90</ecNumber>
    </submittedName>
</protein>
<dbReference type="GO" id="GO:0016020">
    <property type="term" value="C:membrane"/>
    <property type="evidence" value="ECO:0007669"/>
    <property type="project" value="UniProtKB-SubCell"/>
</dbReference>
<evidence type="ECO:0000259" key="12">
    <source>
        <dbReference type="Pfam" id="PF13733"/>
    </source>
</evidence>
<dbReference type="EC" id="2.4.1.38" evidence="13"/>
<feature type="domain" description="Galactosyltransferase C-terminal" evidence="11">
    <location>
        <begin position="68"/>
        <end position="144"/>
    </location>
</feature>
<dbReference type="GO" id="GO:0006688">
    <property type="term" value="P:glycosphingolipid biosynthetic process"/>
    <property type="evidence" value="ECO:0007669"/>
    <property type="project" value="TreeGrafter"/>
</dbReference>
<dbReference type="Pfam" id="PF13733">
    <property type="entry name" value="Glyco_transf_7N"/>
    <property type="match status" value="1"/>
</dbReference>
<dbReference type="EC" id="2.4.1.-" evidence="13"/>
<evidence type="ECO:0000259" key="11">
    <source>
        <dbReference type="Pfam" id="PF02709"/>
    </source>
</evidence>
<dbReference type="GO" id="GO:0005794">
    <property type="term" value="C:Golgi apparatus"/>
    <property type="evidence" value="ECO:0007669"/>
    <property type="project" value="TreeGrafter"/>
</dbReference>
<organism evidence="13 14">
    <name type="scientific">Acanthosepion pharaonis</name>
    <name type="common">Pharaoh cuttlefish</name>
    <name type="synonym">Sepia pharaonis</name>
    <dbReference type="NCBI Taxonomy" id="158019"/>
    <lineage>
        <taxon>Eukaryota</taxon>
        <taxon>Metazoa</taxon>
        <taxon>Spiralia</taxon>
        <taxon>Lophotrochozoa</taxon>
        <taxon>Mollusca</taxon>
        <taxon>Cephalopoda</taxon>
        <taxon>Coleoidea</taxon>
        <taxon>Decapodiformes</taxon>
        <taxon>Sepiida</taxon>
        <taxon>Sepiina</taxon>
        <taxon>Sepiidae</taxon>
        <taxon>Acanthosepion</taxon>
    </lineage>
</organism>
<dbReference type="OrthoDB" id="10016069at2759"/>
<keyword evidence="5 13" id="KW-0808">Transferase</keyword>
<dbReference type="InterPro" id="IPR029044">
    <property type="entry name" value="Nucleotide-diphossugar_trans"/>
</dbReference>
<evidence type="ECO:0000256" key="1">
    <source>
        <dbReference type="ARBA" id="ARBA00004606"/>
    </source>
</evidence>
<dbReference type="PRINTS" id="PR02050">
    <property type="entry name" value="B14GALTRFASE"/>
</dbReference>
<evidence type="ECO:0000313" key="14">
    <source>
        <dbReference type="Proteomes" id="UP000597762"/>
    </source>
</evidence>
<evidence type="ECO:0000256" key="7">
    <source>
        <dbReference type="ARBA" id="ARBA00022968"/>
    </source>
</evidence>
<dbReference type="PANTHER" id="PTHR19300:SF57">
    <property type="entry name" value="BETA-1,4-N-ACETYLGALACTOSAMINYLTRANSFERASE"/>
    <property type="match status" value="1"/>
</dbReference>
<dbReference type="UniPathway" id="UPA00378"/>
<dbReference type="Gene3D" id="3.90.550.10">
    <property type="entry name" value="Spore Coat Polysaccharide Biosynthesis Protein SpsA, Chain A"/>
    <property type="match status" value="1"/>
</dbReference>
<dbReference type="PANTHER" id="PTHR19300">
    <property type="entry name" value="BETA-1,4-GALACTOSYLTRANSFERASE"/>
    <property type="match status" value="1"/>
</dbReference>
<keyword evidence="4 13" id="KW-0328">Glycosyltransferase</keyword>
<dbReference type="AlphaFoldDB" id="A0A812E5C0"/>
<evidence type="ECO:0000256" key="8">
    <source>
        <dbReference type="ARBA" id="ARBA00022989"/>
    </source>
</evidence>
<dbReference type="EC" id="2.4.1.90" evidence="13"/>
<evidence type="ECO:0000256" key="4">
    <source>
        <dbReference type="ARBA" id="ARBA00022676"/>
    </source>
</evidence>
<dbReference type="SUPFAM" id="SSF53448">
    <property type="entry name" value="Nucleotide-diphospho-sugar transferases"/>
    <property type="match status" value="1"/>
</dbReference>
<sequence>MYYFCFFLSSSNSVLFQAGTSTFNRGKLMNIGYLEALNYDKFDCFVFHDVDLIPENDQNIYMCDEHARHLSSAIDEMRYHVMFYNYAGGVIALNRENVKKINGYSNLYWGWGNEDDDLSARTRDAGLLLTRPPEYIGRYKMVRHIKDSRAEHGNELFLSWRGRWPHDGLNDSLGMNYTVIARYNHPLYTNITVDVGSSSLVKDRQTSRVRESLWWFLNFYYP</sequence>
<proteinExistence type="inferred from homology"/>
<evidence type="ECO:0000313" key="13">
    <source>
        <dbReference type="EMBL" id="CAE1315619.1"/>
    </source>
</evidence>
<dbReference type="Pfam" id="PF02709">
    <property type="entry name" value="Glyco_transf_7C"/>
    <property type="match status" value="1"/>
</dbReference>
<dbReference type="EMBL" id="CAHIKZ030004799">
    <property type="protein sequence ID" value="CAE1315619.1"/>
    <property type="molecule type" value="Genomic_DNA"/>
</dbReference>
<dbReference type="GO" id="GO:0003831">
    <property type="term" value="F:beta-N-acetylglucosaminylglycopeptide beta-1,4-galactosyltransferase activity"/>
    <property type="evidence" value="ECO:0007669"/>
    <property type="project" value="UniProtKB-EC"/>
</dbReference>
<dbReference type="InterPro" id="IPR027995">
    <property type="entry name" value="Galactosyl_T_N"/>
</dbReference>
<keyword evidence="8" id="KW-1133">Transmembrane helix</keyword>
<gene>
    <name evidence="13" type="ORF">SPHA_66506</name>
</gene>
<evidence type="ECO:0000256" key="9">
    <source>
        <dbReference type="ARBA" id="ARBA00023136"/>
    </source>
</evidence>
<evidence type="ECO:0000256" key="10">
    <source>
        <dbReference type="ARBA" id="ARBA00023180"/>
    </source>
</evidence>
<keyword evidence="7" id="KW-0735">Signal-anchor</keyword>
<comment type="similarity">
    <text evidence="3">Belongs to the glycosyltransferase 7 family.</text>
</comment>
<comment type="pathway">
    <text evidence="2">Protein modification; protein glycosylation.</text>
</comment>
<accession>A0A812E5C0</accession>
<feature type="domain" description="Galactosyltransferase N-terminal" evidence="12">
    <location>
        <begin position="14"/>
        <end position="64"/>
    </location>
</feature>
<keyword evidence="10" id="KW-0325">Glycoprotein</keyword>
<dbReference type="InterPro" id="IPR027791">
    <property type="entry name" value="Galactosyl_T_C"/>
</dbReference>
<keyword evidence="9" id="KW-0472">Membrane</keyword>
<evidence type="ECO:0000256" key="5">
    <source>
        <dbReference type="ARBA" id="ARBA00022679"/>
    </source>
</evidence>
<comment type="subcellular location">
    <subcellularLocation>
        <location evidence="1">Membrane</location>
        <topology evidence="1">Single-pass type II membrane protein</topology>
    </subcellularLocation>
</comment>
<name>A0A812E5C0_ACAPH</name>
<comment type="caution">
    <text evidence="13">The sequence shown here is derived from an EMBL/GenBank/DDBJ whole genome shotgun (WGS) entry which is preliminary data.</text>
</comment>
<evidence type="ECO:0000256" key="2">
    <source>
        <dbReference type="ARBA" id="ARBA00004922"/>
    </source>
</evidence>